<protein>
    <submittedName>
        <fullName evidence="1">Uncharacterized protein</fullName>
    </submittedName>
</protein>
<reference evidence="1" key="1">
    <citation type="submission" date="2022-11" db="EMBL/GenBank/DDBJ databases">
        <title>Genome Sequence of Boeremia exigua.</title>
        <authorList>
            <person name="Buettner E."/>
        </authorList>
    </citation>
    <scope>NUCLEOTIDE SEQUENCE</scope>
    <source>
        <strain evidence="1">CU02</strain>
    </source>
</reference>
<evidence type="ECO:0000313" key="2">
    <source>
        <dbReference type="Proteomes" id="UP001153331"/>
    </source>
</evidence>
<evidence type="ECO:0000313" key="1">
    <source>
        <dbReference type="EMBL" id="KAJ8118765.1"/>
    </source>
</evidence>
<comment type="caution">
    <text evidence="1">The sequence shown here is derived from an EMBL/GenBank/DDBJ whole genome shotgun (WGS) entry which is preliminary data.</text>
</comment>
<sequence length="945" mass="105311">MENHQHIDFDGTLYGVEGGFDPSFDPNRQTYTQYQTWPLPTSPGAMAQQQQPYPQHDATQQHQHQHQHQHQQRRIQSVAATSAQHNTMPATTTAIAPLQTAGLGFPAAMQPMNPMLATWMNINTDGFAQDPYMTPGAMGMTTSFDSTFGGQLQTSPVDFGINPAHMMTMPFNMMTTTAMDMPPINAHFGMGDFTQEFNNINPQDFTHSNVSIGSGSPGEQWMEVRSLSSSDAGWVDVGAHNPRHSYDFSDTSAIVFNPAQSLHIRTSSDSTNSNQSDVPRSAGSLGSFEEINFPMNSPGSENNLSLIHSHAHSDDCSHGHGLSLDHGYDNYISPNQSVSPPMTRIEPVVIKHSPPVVRRRKSPAGPINAGAKPTKTIVKKTPAHTTKKDTTGEKRVGRRRGPLRPDQRQQAHEIRKLRACLRCKFLKKTCDKGDPCAGCQPSHARLWQVPCTRIDIKDIAFFMKDWKADYERHVSLGFSIGNIKGFSPHERPIYVTHGYGHYLPIMAREVYVRDEKCFGVDWHETLSGSHFEINTAKLSAGMEGVSRSMLSDYLDRHIDGGFENFVDEYFEGTYFVTELLKTAYRYYTREKLPVIRKALKLVIAYNLTLHVTMVEGLGDEETPGKVEDTSSKFCGTTIAPVMINFQVKCALADMWRELQKEVLEELSSLYQSVYSGDKLKNWPTIFMLAAILLAVWELIQFDCSYRVPDQAAVNKFCSDMEGTPVGVIVGLFSAISQKLPSFQEWDTRKHHHLLNSNPAVCDAMTDVRTHVTKYGLPHAGPPPSPERQRNIGRRNVFALHRSSRPRPNLSASKLCRRTLAPHAANACRRPDIARPRPVKIERRAAARTLDRQSSRARAALCCEREGSARDLRVPCIHLERFEFTIETVLSGSMQATTANVDACEPRGSAMLSGLRRCNAHVKRQVSGSAHDGGGVWRSGRRGSSL</sequence>
<name>A0ACC2IUD8_9PLEO</name>
<dbReference type="Proteomes" id="UP001153331">
    <property type="component" value="Unassembled WGS sequence"/>
</dbReference>
<proteinExistence type="predicted"/>
<organism evidence="1 2">
    <name type="scientific">Boeremia exigua</name>
    <dbReference type="NCBI Taxonomy" id="749465"/>
    <lineage>
        <taxon>Eukaryota</taxon>
        <taxon>Fungi</taxon>
        <taxon>Dikarya</taxon>
        <taxon>Ascomycota</taxon>
        <taxon>Pezizomycotina</taxon>
        <taxon>Dothideomycetes</taxon>
        <taxon>Pleosporomycetidae</taxon>
        <taxon>Pleosporales</taxon>
        <taxon>Pleosporineae</taxon>
        <taxon>Didymellaceae</taxon>
        <taxon>Boeremia</taxon>
    </lineage>
</organism>
<keyword evidence="2" id="KW-1185">Reference proteome</keyword>
<gene>
    <name evidence="1" type="ORF">OPT61_g328</name>
</gene>
<accession>A0ACC2IUD8</accession>
<dbReference type="EMBL" id="JAPHNI010000010">
    <property type="protein sequence ID" value="KAJ8118765.1"/>
    <property type="molecule type" value="Genomic_DNA"/>
</dbReference>